<dbReference type="AlphaFoldDB" id="A0A9P5Q107"/>
<name>A0A9P5Q107_9AGAR</name>
<feature type="transmembrane region" description="Helical" evidence="1">
    <location>
        <begin position="232"/>
        <end position="249"/>
    </location>
</feature>
<keyword evidence="1" id="KW-0812">Transmembrane</keyword>
<feature type="transmembrane region" description="Helical" evidence="1">
    <location>
        <begin position="15"/>
        <end position="35"/>
    </location>
</feature>
<dbReference type="EMBL" id="JADNRY010000027">
    <property type="protein sequence ID" value="KAF9072117.1"/>
    <property type="molecule type" value="Genomic_DNA"/>
</dbReference>
<accession>A0A9P5Q107</accession>
<feature type="transmembrane region" description="Helical" evidence="1">
    <location>
        <begin position="192"/>
        <end position="212"/>
    </location>
</feature>
<reference evidence="2" key="1">
    <citation type="submission" date="2020-11" db="EMBL/GenBank/DDBJ databases">
        <authorList>
            <consortium name="DOE Joint Genome Institute"/>
            <person name="Ahrendt S."/>
            <person name="Riley R."/>
            <person name="Andreopoulos W."/>
            <person name="Labutti K."/>
            <person name="Pangilinan J."/>
            <person name="Ruiz-Duenas F.J."/>
            <person name="Barrasa J.M."/>
            <person name="Sanchez-Garcia M."/>
            <person name="Camarero S."/>
            <person name="Miyauchi S."/>
            <person name="Serrano A."/>
            <person name="Linde D."/>
            <person name="Babiker R."/>
            <person name="Drula E."/>
            <person name="Ayuso-Fernandez I."/>
            <person name="Pacheco R."/>
            <person name="Padilla G."/>
            <person name="Ferreira P."/>
            <person name="Barriuso J."/>
            <person name="Kellner H."/>
            <person name="Castanera R."/>
            <person name="Alfaro M."/>
            <person name="Ramirez L."/>
            <person name="Pisabarro A.G."/>
            <person name="Kuo A."/>
            <person name="Tritt A."/>
            <person name="Lipzen A."/>
            <person name="He G."/>
            <person name="Yan M."/>
            <person name="Ng V."/>
            <person name="Cullen D."/>
            <person name="Martin F."/>
            <person name="Rosso M.-N."/>
            <person name="Henrissat B."/>
            <person name="Hibbett D."/>
            <person name="Martinez A.T."/>
            <person name="Grigoriev I.V."/>
        </authorList>
    </citation>
    <scope>NUCLEOTIDE SEQUENCE</scope>
    <source>
        <strain evidence="2">AH 40177</strain>
    </source>
</reference>
<gene>
    <name evidence="2" type="ORF">BDP27DRAFT_1418482</name>
</gene>
<keyword evidence="1" id="KW-1133">Transmembrane helix</keyword>
<evidence type="ECO:0000313" key="2">
    <source>
        <dbReference type="EMBL" id="KAF9072117.1"/>
    </source>
</evidence>
<evidence type="ECO:0000256" key="1">
    <source>
        <dbReference type="SAM" id="Phobius"/>
    </source>
</evidence>
<dbReference type="OrthoDB" id="3174319at2759"/>
<comment type="caution">
    <text evidence="2">The sequence shown here is derived from an EMBL/GenBank/DDBJ whole genome shotgun (WGS) entry which is preliminary data.</text>
</comment>
<feature type="transmembrane region" description="Helical" evidence="1">
    <location>
        <begin position="127"/>
        <end position="145"/>
    </location>
</feature>
<proteinExistence type="predicted"/>
<protein>
    <submittedName>
        <fullName evidence="2">Uncharacterized protein</fullName>
    </submittedName>
</protein>
<keyword evidence="1" id="KW-0472">Membrane</keyword>
<organism evidence="2 3">
    <name type="scientific">Rhodocollybia butyracea</name>
    <dbReference type="NCBI Taxonomy" id="206335"/>
    <lineage>
        <taxon>Eukaryota</taxon>
        <taxon>Fungi</taxon>
        <taxon>Dikarya</taxon>
        <taxon>Basidiomycota</taxon>
        <taxon>Agaricomycotina</taxon>
        <taxon>Agaricomycetes</taxon>
        <taxon>Agaricomycetidae</taxon>
        <taxon>Agaricales</taxon>
        <taxon>Marasmiineae</taxon>
        <taxon>Omphalotaceae</taxon>
        <taxon>Rhodocollybia</taxon>
    </lineage>
</organism>
<keyword evidence="3" id="KW-1185">Reference proteome</keyword>
<evidence type="ECO:0000313" key="3">
    <source>
        <dbReference type="Proteomes" id="UP000772434"/>
    </source>
</evidence>
<sequence length="335" mass="36566">MDAVLVEQIIVDTTVGMGVWGINTALVFFTMFTLINRGIKASRSRQVLLAVTFGMYIGACVSEAIYIQKFIVIAKNLGGPPMNVIEQQRSDQISLAIFTGSNYLLSDGLVCWRAWVLYPQNRAAKGVLVFCMLGSVASLAVGFAIGTNLTYYVPLLFTNIVATILVGAKFWAYRREIFAHLYGGHAKRTSPVNRILILLTECGIIYCLFWALSMIGSLSVLGDSATALFECLLPQLSCMYLSIVILVSLRESSFDINTLISGQSAGSIKDQIDFARTSNSEISATDNVPGIGISFVERIRNISRWKSIGQVNLGANVASANRDSWVTKTSQLEAI</sequence>
<feature type="transmembrane region" description="Helical" evidence="1">
    <location>
        <begin position="47"/>
        <end position="73"/>
    </location>
</feature>
<feature type="transmembrane region" description="Helical" evidence="1">
    <location>
        <begin position="93"/>
        <end position="115"/>
    </location>
</feature>
<feature type="transmembrane region" description="Helical" evidence="1">
    <location>
        <begin position="151"/>
        <end position="172"/>
    </location>
</feature>
<dbReference type="Proteomes" id="UP000772434">
    <property type="component" value="Unassembled WGS sequence"/>
</dbReference>